<organism evidence="1">
    <name type="scientific">marine metagenome</name>
    <dbReference type="NCBI Taxonomy" id="408172"/>
    <lineage>
        <taxon>unclassified sequences</taxon>
        <taxon>metagenomes</taxon>
        <taxon>ecological metagenomes</taxon>
    </lineage>
</organism>
<protein>
    <submittedName>
        <fullName evidence="1">Uncharacterized protein</fullName>
    </submittedName>
</protein>
<accession>A0A383EGU0</accession>
<name>A0A383EGU0_9ZZZZ</name>
<reference evidence="1" key="1">
    <citation type="submission" date="2018-05" db="EMBL/GenBank/DDBJ databases">
        <authorList>
            <person name="Lanie J.A."/>
            <person name="Ng W.-L."/>
            <person name="Kazmierczak K.M."/>
            <person name="Andrzejewski T.M."/>
            <person name="Davidsen T.M."/>
            <person name="Wayne K.J."/>
            <person name="Tettelin H."/>
            <person name="Glass J.I."/>
            <person name="Rusch D."/>
            <person name="Podicherti R."/>
            <person name="Tsui H.-C.T."/>
            <person name="Winkler M.E."/>
        </authorList>
    </citation>
    <scope>NUCLEOTIDE SEQUENCE</scope>
</reference>
<dbReference type="AlphaFoldDB" id="A0A383EGU0"/>
<gene>
    <name evidence="1" type="ORF">METZ01_LOCUS508369</name>
</gene>
<proteinExistence type="predicted"/>
<evidence type="ECO:0000313" key="1">
    <source>
        <dbReference type="EMBL" id="SVE55515.1"/>
    </source>
</evidence>
<sequence length="32" mass="3810">MFKKYILIFIALSTIHATNKIYTNNFNSFELI</sequence>
<dbReference type="EMBL" id="UINC01225441">
    <property type="protein sequence ID" value="SVE55515.1"/>
    <property type="molecule type" value="Genomic_DNA"/>
</dbReference>
<feature type="non-terminal residue" evidence="1">
    <location>
        <position position="32"/>
    </location>
</feature>